<reference evidence="5 6" key="1">
    <citation type="journal article" date="2022" name="IScience">
        <title>An ultrasensitive nanofiber-based assay for enzymatic hydrolysis and deep-sea microbial degradation of cellulose.</title>
        <authorList>
            <person name="Tsudome M."/>
            <person name="Tachioka M."/>
            <person name="Miyazaki M."/>
            <person name="Uchimura K."/>
            <person name="Tsuda M."/>
            <person name="Takaki Y."/>
            <person name="Deguchi S."/>
        </authorList>
    </citation>
    <scope>NUCLEOTIDE SEQUENCE [LARGE SCALE GENOMIC DNA]</scope>
    <source>
        <strain evidence="5 6">GE09</strain>
    </source>
</reference>
<dbReference type="RefSeq" id="WP_236982357.1">
    <property type="nucleotide sequence ID" value="NZ_AP023086.1"/>
</dbReference>
<proteinExistence type="inferred from homology"/>
<feature type="transmembrane region" description="Helical" evidence="2">
    <location>
        <begin position="6"/>
        <end position="30"/>
    </location>
</feature>
<feature type="domain" description="Bacterial sugar transferase" evidence="4">
    <location>
        <begin position="416"/>
        <end position="609"/>
    </location>
</feature>
<evidence type="ECO:0000256" key="1">
    <source>
        <dbReference type="ARBA" id="ARBA00006464"/>
    </source>
</evidence>
<dbReference type="EMBL" id="AP023086">
    <property type="protein sequence ID" value="BCD98174.1"/>
    <property type="molecule type" value="Genomic_DNA"/>
</dbReference>
<protein>
    <submittedName>
        <fullName evidence="5">Uncharacterized protein</fullName>
    </submittedName>
</protein>
<dbReference type="CDD" id="cd06439">
    <property type="entry name" value="CESA_like_1"/>
    <property type="match status" value="1"/>
</dbReference>
<feature type="transmembrane region" description="Helical" evidence="2">
    <location>
        <begin position="418"/>
        <end position="442"/>
    </location>
</feature>
<feature type="domain" description="Glycosyltransferase 2-like" evidence="3">
    <location>
        <begin position="61"/>
        <end position="199"/>
    </location>
</feature>
<dbReference type="Gene3D" id="3.90.550.10">
    <property type="entry name" value="Spore Coat Polysaccharide Biosynthesis Protein SpsA, Chain A"/>
    <property type="match status" value="1"/>
</dbReference>
<evidence type="ECO:0000313" key="5">
    <source>
        <dbReference type="EMBL" id="BCD98174.1"/>
    </source>
</evidence>
<dbReference type="PANTHER" id="PTHR30576">
    <property type="entry name" value="COLANIC BIOSYNTHESIS UDP-GLUCOSE LIPID CARRIER TRANSFERASE"/>
    <property type="match status" value="1"/>
</dbReference>
<name>A0AAN1WIG6_9GAMM</name>
<evidence type="ECO:0000313" key="6">
    <source>
        <dbReference type="Proteomes" id="UP001320119"/>
    </source>
</evidence>
<dbReference type="InterPro" id="IPR001173">
    <property type="entry name" value="Glyco_trans_2-like"/>
</dbReference>
<dbReference type="SUPFAM" id="SSF53448">
    <property type="entry name" value="Nucleotide-diphospho-sugar transferases"/>
    <property type="match status" value="1"/>
</dbReference>
<accession>A0AAN1WIG6</accession>
<comment type="similarity">
    <text evidence="1">Belongs to the bacterial sugar transferase family.</text>
</comment>
<gene>
    <name evidence="5" type="ORF">MARGE09_P2375</name>
</gene>
<dbReference type="InterPro" id="IPR003362">
    <property type="entry name" value="Bact_transf"/>
</dbReference>
<keyword evidence="2" id="KW-1133">Transmembrane helix</keyword>
<evidence type="ECO:0000259" key="4">
    <source>
        <dbReference type="Pfam" id="PF02397"/>
    </source>
</evidence>
<sequence>MTHYLLQLAGFLTLLSILLVIYHHAFYPLLLKRLAQRKSRDIHPNNVQSQAKLESYPFIDVIIPAFNEEKTIKEKLYNLACIDYPENKIAFHIVLDGCTDNTETIAQKTLNDPLFESWQFHIHAHKDNAGKVARLNTYATKSKADLIAFSDVSALISCDAFSLCAKHFADKKVGVVTGYYRLLSPATQGEKAYWDFQCQQQLAESAMGAVQGAHGAFYAIRSELYTPLPADTINDDFIIPMQIVAAGFQAIMEPNINALELEQTTSELESHRRIRIAAGNTQQLFRLHHLLHPRYRNIAFMFASGKTLRVLMPYLMLIALLGSALLAPLSALFLLAFAGQVSGYIMGILSLCNFPYTRKLSPLGYLVRGHYCSLLGSSRYLWDALHGKHRAVLRHKARNNDNDTFFGIDRTTAKAKRIFDIVIAGSALVILSPLLPLLVLAIKLESRGPAIFSQVRIGLCTPTQTQYFTMYKFRSMVQDAEKATGATLAQKNDARITRVGLFLRKTRLDEIPQLINVLRGDMSIVGPRPERPDFYGKLEKAIPFFAERTYGVMPGITGLAQVHQGYDTCIEDVRSKVGYDHGYALSLHNVSTWLRMDLWIMFKTIEVMIMGRGQ</sequence>
<dbReference type="GO" id="GO:0016780">
    <property type="term" value="F:phosphotransferase activity, for other substituted phosphate groups"/>
    <property type="evidence" value="ECO:0007669"/>
    <property type="project" value="TreeGrafter"/>
</dbReference>
<dbReference type="PANTHER" id="PTHR30576:SF0">
    <property type="entry name" value="UNDECAPRENYL-PHOSPHATE N-ACETYLGALACTOSAMINYL 1-PHOSPHATE TRANSFERASE-RELATED"/>
    <property type="match status" value="1"/>
</dbReference>
<dbReference type="Proteomes" id="UP001320119">
    <property type="component" value="Chromosome"/>
</dbReference>
<evidence type="ECO:0000259" key="3">
    <source>
        <dbReference type="Pfam" id="PF00535"/>
    </source>
</evidence>
<feature type="transmembrane region" description="Helical" evidence="2">
    <location>
        <begin position="310"/>
        <end position="327"/>
    </location>
</feature>
<dbReference type="InterPro" id="IPR029044">
    <property type="entry name" value="Nucleotide-diphossugar_trans"/>
</dbReference>
<keyword evidence="2" id="KW-0812">Transmembrane</keyword>
<dbReference type="Pfam" id="PF02397">
    <property type="entry name" value="Bac_transf"/>
    <property type="match status" value="1"/>
</dbReference>
<dbReference type="KEGG" id="marq:MARGE09_P2375"/>
<dbReference type="Pfam" id="PF00535">
    <property type="entry name" value="Glycos_transf_2"/>
    <property type="match status" value="1"/>
</dbReference>
<organism evidence="5 6">
    <name type="scientific">Marinagarivorans cellulosilyticus</name>
    <dbReference type="NCBI Taxonomy" id="2721545"/>
    <lineage>
        <taxon>Bacteria</taxon>
        <taxon>Pseudomonadati</taxon>
        <taxon>Pseudomonadota</taxon>
        <taxon>Gammaproteobacteria</taxon>
        <taxon>Cellvibrionales</taxon>
        <taxon>Cellvibrionaceae</taxon>
        <taxon>Marinagarivorans</taxon>
    </lineage>
</organism>
<evidence type="ECO:0000256" key="2">
    <source>
        <dbReference type="SAM" id="Phobius"/>
    </source>
</evidence>
<dbReference type="AlphaFoldDB" id="A0AAN1WIG6"/>
<keyword evidence="2" id="KW-0472">Membrane</keyword>
<keyword evidence="6" id="KW-1185">Reference proteome</keyword>